<dbReference type="EMBL" id="BAABLK010000036">
    <property type="protein sequence ID" value="GAA5228263.1"/>
    <property type="molecule type" value="Genomic_DNA"/>
</dbReference>
<gene>
    <name evidence="1" type="ORF">GCM10025778_27960</name>
</gene>
<sequence length="157" mass="16763">MNNSHEQPPDELDADLLEGIAEIYDAIDPPPSSLDGEVLFALSHAALDAELATLLEAQMPALRSTDASPTDSITFTSSALQLMVRTAPDEDGGLRVDGWVTGGGLQVALYAGSIAHWATSDAHGRLLWRAIPHGRIRFLLQPADPQAKAVLTPVIEF</sequence>
<keyword evidence="2" id="KW-1185">Reference proteome</keyword>
<dbReference type="Proteomes" id="UP001501257">
    <property type="component" value="Unassembled WGS sequence"/>
</dbReference>
<evidence type="ECO:0000313" key="2">
    <source>
        <dbReference type="Proteomes" id="UP001501257"/>
    </source>
</evidence>
<reference evidence="2" key="1">
    <citation type="journal article" date="2019" name="Int. J. Syst. Evol. Microbiol.">
        <title>The Global Catalogue of Microorganisms (GCM) 10K type strain sequencing project: providing services to taxonomists for standard genome sequencing and annotation.</title>
        <authorList>
            <consortium name="The Broad Institute Genomics Platform"/>
            <consortium name="The Broad Institute Genome Sequencing Center for Infectious Disease"/>
            <person name="Wu L."/>
            <person name="Ma J."/>
        </authorList>
    </citation>
    <scope>NUCLEOTIDE SEQUENCE [LARGE SCALE GENOMIC DNA]</scope>
    <source>
        <strain evidence="2">JCM 18952</strain>
    </source>
</reference>
<comment type="caution">
    <text evidence="1">The sequence shown here is derived from an EMBL/GenBank/DDBJ whole genome shotgun (WGS) entry which is preliminary data.</text>
</comment>
<organism evidence="1 2">
    <name type="scientific">Paeniglutamicibacter antarcticus</name>
    <dbReference type="NCBI Taxonomy" id="494023"/>
    <lineage>
        <taxon>Bacteria</taxon>
        <taxon>Bacillati</taxon>
        <taxon>Actinomycetota</taxon>
        <taxon>Actinomycetes</taxon>
        <taxon>Micrococcales</taxon>
        <taxon>Micrococcaceae</taxon>
        <taxon>Paeniglutamicibacter</taxon>
    </lineage>
</organism>
<protein>
    <submittedName>
        <fullName evidence="1">Uncharacterized protein</fullName>
    </submittedName>
</protein>
<evidence type="ECO:0000313" key="1">
    <source>
        <dbReference type="EMBL" id="GAA5228263.1"/>
    </source>
</evidence>
<accession>A0ABP9TQX9</accession>
<dbReference type="RefSeq" id="WP_210099861.1">
    <property type="nucleotide sequence ID" value="NZ_BAABLK010000036.1"/>
</dbReference>
<proteinExistence type="predicted"/>
<name>A0ABP9TQX9_9MICC</name>